<keyword evidence="10" id="KW-1185">Reference proteome</keyword>
<dbReference type="GO" id="GO:0005993">
    <property type="term" value="P:trehalose catabolic process"/>
    <property type="evidence" value="ECO:0007669"/>
    <property type="project" value="TreeGrafter"/>
</dbReference>
<dbReference type="InterPro" id="IPR008928">
    <property type="entry name" value="6-hairpin_glycosidase_sf"/>
</dbReference>
<evidence type="ECO:0000256" key="3">
    <source>
        <dbReference type="ARBA" id="ARBA00012757"/>
    </source>
</evidence>
<sequence>MPQNRVAFEQSVNVCSLCVCLFVFGIATHKIYTEHTQNSLSKMPQNLCRCGPQVLGAANRAVYCSGPLLDAVQRSNMFPDCKTFVDMKSKYPPERLLADYELFRNCRKNDGSLQFLEMFVEKHFLEKGTELEEWTPPDWKSEPPFANRIADPELRRFGVELNALWKVLGRRMKDEVKENPEKYSIVYVPNPVIVPGGRFIEFYYWDSLWIIRGLLHCGMHATARGMIDNFLSIVRQYGFVPNGGRIYYYGRSQPPMLIHMMKAYVDVTLDEKYAMQSLPLLEAEFDNFVEKHQVQVKGRTMYHYQDYSTGPRPESYREDVASAAEFLSEPEKERHYTQLKSACESGMDFSSRWFIARDGTNRGTLKDIQTTSIVPVDLNVILFRSAKILAEFNRKAGHNSKVEEYSDIACGLVKAVRDVLWNEEAGIWLDYDMLNNRPRPYFSASNFSPLWARAFPLVDTDKISRGVMNYIKMHNLDDYPGGVPNTMNRDTGQQWDYPNVWPPMMFMIIDGLHNLGTPEARAMSERWAHRWVKNNYEAYALTGFMFEKYNCEKFGSGGGGGEYQNQTGFGWTNGIILEYLSRYGPELSLQDRSDVHCRSTVGKSATGNLGDCPVTSQSKMITKKNYIITSENNIAVSNRDGPGHCSGPCAQKVVDEASNRMKQSLVSNIVGHPVVASPKRATTISSGRSTIPATGRSTIHKSGRSTITSYPQLEEASTGEYNASVLPREQASAIPYTREQASGIPYTREQSTSPTFSPGRTPIGSAPESRLPTAVETTVFPERYTRTQSAADPYLREQSAAEAYAREQSAVAPYLRELSAVDAYGREQSAVDPYAREQSAADPYAREQSAADSYLREQSAADPYGREQSAANPYAREQSAVDSYVEEQSTADPYNREQSAVAAYTREQSAVAAYTREQSAVAAYTREQSAVAAYRPEQSVVGREQSALSGAGRTTIPSQRVSSSRKSVENSGSPVRYSREKSAADPYSREQSAISASHRDQSSAIQSPARSPTLTVENNNNNNVTLNQRQSRSPSNPSPVPREQASAVPTQGKPSIDQSSYVEYTPPNDPYSQEQSDADFNSQEQSDGEPFSPEQSAIDNREQSAVDPYTREQSAVDPYSREQSAMDPYTRGQSAADPNGREQSAVDPYSRQQSTAAAYNREKSSADPYKRKQSAADSNNREHSAMDPYSRGQSAYDTYNREKSSADPYGREQSAADPNNREQSAMDPYNREQSAVDPYSREQSAADPYNREQSAMDPYNREQSAVDPYSRQVPAMDDNHREHSSMDPYSQERSRADPYSQEQSVVDSSMQEQATAEPSKSKKPCQRCLEVPTNAGQPQYRIMAAVPFTAAAVPYNASIQPQSYASYEDQQSAAVPYNGEQSVGDPSLVRTTMPGQRETRFTAAPMYAPSAIQQEVLLSPCECSLTSQNSEHDSSNYGQDMQGPATASLAPRGSRSQSGYDPPDTPDCPDLPEGCFVCPRCGGLKQQPPTVQCKATNQPSVPVVPARQVASVEEDCECGPPTSSMQAAPAPVSQTESDCGCSPPTSRTKLPAIKQFPLADQKGPECPQEKPPQRMCCGCPIPSPPQEKDDC</sequence>
<feature type="compositionally biased region" description="Basic and acidic residues" evidence="8">
    <location>
        <begin position="1160"/>
        <end position="1170"/>
    </location>
</feature>
<dbReference type="Pfam" id="PF01204">
    <property type="entry name" value="Trehalase"/>
    <property type="match status" value="1"/>
</dbReference>
<dbReference type="Proteomes" id="UP000268350">
    <property type="component" value="Unassembled WGS sequence"/>
</dbReference>
<dbReference type="STRING" id="7266.A0A3B0JJ21"/>
<feature type="compositionally biased region" description="Polar residues" evidence="8">
    <location>
        <begin position="886"/>
        <end position="896"/>
    </location>
</feature>
<feature type="region of interest" description="Disordered" evidence="8">
    <location>
        <begin position="1429"/>
        <end position="1466"/>
    </location>
</feature>
<feature type="region of interest" description="Disordered" evidence="8">
    <location>
        <begin position="1520"/>
        <end position="1546"/>
    </location>
</feature>
<feature type="compositionally biased region" description="Polar residues" evidence="8">
    <location>
        <begin position="1070"/>
        <end position="1085"/>
    </location>
</feature>
<dbReference type="InterPro" id="IPR018232">
    <property type="entry name" value="Glyco_hydro_37_CS"/>
</dbReference>
<evidence type="ECO:0000256" key="7">
    <source>
        <dbReference type="RuleBase" id="RU361180"/>
    </source>
</evidence>
<protein>
    <recommendedName>
        <fullName evidence="4 7">Trehalase</fullName>
        <ecNumber evidence="3 7">3.2.1.28</ecNumber>
    </recommendedName>
    <alternativeName>
        <fullName evidence="7">Alpha-trehalose glucohydrolase</fullName>
    </alternativeName>
</protein>
<feature type="compositionally biased region" description="Low complexity" evidence="8">
    <location>
        <begin position="1013"/>
        <end position="1035"/>
    </location>
</feature>
<organism evidence="9 10">
    <name type="scientific">Drosophila guanche</name>
    <name type="common">Fruit fly</name>
    <dbReference type="NCBI Taxonomy" id="7266"/>
    <lineage>
        <taxon>Eukaryota</taxon>
        <taxon>Metazoa</taxon>
        <taxon>Ecdysozoa</taxon>
        <taxon>Arthropoda</taxon>
        <taxon>Hexapoda</taxon>
        <taxon>Insecta</taxon>
        <taxon>Pterygota</taxon>
        <taxon>Neoptera</taxon>
        <taxon>Endopterygota</taxon>
        <taxon>Diptera</taxon>
        <taxon>Brachycera</taxon>
        <taxon>Muscomorpha</taxon>
        <taxon>Ephydroidea</taxon>
        <taxon>Drosophilidae</taxon>
        <taxon>Drosophila</taxon>
        <taxon>Sophophora</taxon>
    </lineage>
</organism>
<feature type="region of interest" description="Disordered" evidence="8">
    <location>
        <begin position="832"/>
        <end position="896"/>
    </location>
</feature>
<feature type="compositionally biased region" description="Polar residues" evidence="8">
    <location>
        <begin position="748"/>
        <end position="758"/>
    </location>
</feature>
<feature type="region of interest" description="Disordered" evidence="8">
    <location>
        <begin position="684"/>
        <end position="703"/>
    </location>
</feature>
<dbReference type="EMBL" id="OUUW01000001">
    <property type="protein sequence ID" value="SPP73439.1"/>
    <property type="molecule type" value="Genomic_DNA"/>
</dbReference>
<gene>
    <name evidence="9" type="ORF">DGUA_6G000922</name>
</gene>
<feature type="compositionally biased region" description="Polar residues" evidence="8">
    <location>
        <begin position="684"/>
        <end position="697"/>
    </location>
</feature>
<name>A0A3B0JJ21_DROGU</name>
<comment type="similarity">
    <text evidence="2 7">Belongs to the glycosyl hydrolase 37 family.</text>
</comment>
<evidence type="ECO:0000313" key="10">
    <source>
        <dbReference type="Proteomes" id="UP000268350"/>
    </source>
</evidence>
<accession>A0A3B0JJ21</accession>
<dbReference type="OrthoDB" id="3542292at2759"/>
<dbReference type="GO" id="GO:0004555">
    <property type="term" value="F:alpha,alpha-trehalase activity"/>
    <property type="evidence" value="ECO:0007669"/>
    <property type="project" value="UniProtKB-EC"/>
</dbReference>
<feature type="compositionally biased region" description="Polar residues" evidence="8">
    <location>
        <begin position="1002"/>
        <end position="1012"/>
    </location>
</feature>
<evidence type="ECO:0000313" key="9">
    <source>
        <dbReference type="EMBL" id="SPP73439.1"/>
    </source>
</evidence>
<dbReference type="InterPro" id="IPR001661">
    <property type="entry name" value="Glyco_hydro_37"/>
</dbReference>
<keyword evidence="6 7" id="KW-0326">Glycosidase</keyword>
<evidence type="ECO:0000256" key="1">
    <source>
        <dbReference type="ARBA" id="ARBA00001576"/>
    </source>
</evidence>
<dbReference type="PROSITE" id="PS00928">
    <property type="entry name" value="TREHALASE_2"/>
    <property type="match status" value="1"/>
</dbReference>
<feature type="region of interest" description="Disordered" evidence="8">
    <location>
        <begin position="745"/>
        <end position="773"/>
    </location>
</feature>
<feature type="compositionally biased region" description="Polar residues" evidence="8">
    <location>
        <begin position="955"/>
        <end position="973"/>
    </location>
</feature>
<feature type="compositionally biased region" description="Polar residues" evidence="8">
    <location>
        <begin position="1300"/>
        <end position="1318"/>
    </location>
</feature>
<feature type="compositionally biased region" description="Polar residues" evidence="8">
    <location>
        <begin position="1429"/>
        <end position="1439"/>
    </location>
</feature>
<dbReference type="EC" id="3.2.1.28" evidence="3 7"/>
<comment type="catalytic activity">
    <reaction evidence="1 7">
        <text>alpha,alpha-trehalose + H2O = alpha-D-glucose + beta-D-glucose</text>
        <dbReference type="Rhea" id="RHEA:32675"/>
        <dbReference type="ChEBI" id="CHEBI:15377"/>
        <dbReference type="ChEBI" id="CHEBI:15903"/>
        <dbReference type="ChEBI" id="CHEBI:16551"/>
        <dbReference type="ChEBI" id="CHEBI:17925"/>
        <dbReference type="EC" id="3.2.1.28"/>
    </reaction>
</comment>
<dbReference type="PANTHER" id="PTHR23403:SF1">
    <property type="entry name" value="TREHALASE"/>
    <property type="match status" value="1"/>
</dbReference>
<evidence type="ECO:0000256" key="6">
    <source>
        <dbReference type="ARBA" id="ARBA00023295"/>
    </source>
</evidence>
<dbReference type="PRINTS" id="PR00744">
    <property type="entry name" value="GLHYDRLASE37"/>
</dbReference>
<dbReference type="SUPFAM" id="SSF48208">
    <property type="entry name" value="Six-hairpin glycosidases"/>
    <property type="match status" value="1"/>
</dbReference>
<keyword evidence="5 7" id="KW-0378">Hydrolase</keyword>
<feature type="region of interest" description="Disordered" evidence="8">
    <location>
        <begin position="932"/>
        <end position="1326"/>
    </location>
</feature>
<dbReference type="InterPro" id="IPR012341">
    <property type="entry name" value="6hp_glycosidase-like_sf"/>
</dbReference>
<feature type="compositionally biased region" description="Polar residues" evidence="8">
    <location>
        <begin position="1521"/>
        <end position="1546"/>
    </location>
</feature>
<dbReference type="Gene3D" id="1.50.10.10">
    <property type="match status" value="1"/>
</dbReference>
<dbReference type="PANTHER" id="PTHR23403">
    <property type="entry name" value="TREHALASE"/>
    <property type="match status" value="1"/>
</dbReference>
<evidence type="ECO:0000256" key="5">
    <source>
        <dbReference type="ARBA" id="ARBA00022801"/>
    </source>
</evidence>
<evidence type="ECO:0000256" key="4">
    <source>
        <dbReference type="ARBA" id="ARBA00019905"/>
    </source>
</evidence>
<feature type="compositionally biased region" description="Basic and acidic residues" evidence="8">
    <location>
        <begin position="1277"/>
        <end position="1296"/>
    </location>
</feature>
<evidence type="ECO:0000256" key="2">
    <source>
        <dbReference type="ARBA" id="ARBA00005615"/>
    </source>
</evidence>
<feature type="compositionally biased region" description="Polar residues" evidence="8">
    <location>
        <begin position="1047"/>
        <end position="1062"/>
    </location>
</feature>
<proteinExistence type="inferred from homology"/>
<reference evidence="10" key="1">
    <citation type="submission" date="2018-01" db="EMBL/GenBank/DDBJ databases">
        <authorList>
            <person name="Alioto T."/>
            <person name="Alioto T."/>
        </authorList>
    </citation>
    <scope>NUCLEOTIDE SEQUENCE [LARGE SCALE GENOMIC DNA]</scope>
</reference>
<evidence type="ECO:0000256" key="8">
    <source>
        <dbReference type="SAM" id="MobiDB-lite"/>
    </source>
</evidence>